<dbReference type="GO" id="GO:0003777">
    <property type="term" value="F:microtubule motor activity"/>
    <property type="evidence" value="ECO:0007669"/>
    <property type="project" value="InterPro"/>
</dbReference>
<protein>
    <recommendedName>
        <fullName evidence="4">Kinesin-like protein</fullName>
    </recommendedName>
</protein>
<evidence type="ECO:0000313" key="6">
    <source>
        <dbReference type="EMBL" id="ANZ74758.1"/>
    </source>
</evidence>
<dbReference type="Gene3D" id="3.40.850.10">
    <property type="entry name" value="Kinesin motor domain"/>
    <property type="match status" value="1"/>
</dbReference>
<dbReference type="GO" id="GO:0005874">
    <property type="term" value="C:microtubule"/>
    <property type="evidence" value="ECO:0007669"/>
    <property type="project" value="UniProtKB-KW"/>
</dbReference>
<dbReference type="EMBL" id="CP014584">
    <property type="protein sequence ID" value="ANZ74758.1"/>
    <property type="molecule type" value="Genomic_DNA"/>
</dbReference>
<evidence type="ECO:0000256" key="3">
    <source>
        <dbReference type="PROSITE-ProRule" id="PRU00283"/>
    </source>
</evidence>
<organism evidence="6 7">
    <name type="scientific">Komagataella pastoris</name>
    <name type="common">Yeast</name>
    <name type="synonym">Pichia pastoris</name>
    <dbReference type="NCBI Taxonomy" id="4922"/>
    <lineage>
        <taxon>Eukaryota</taxon>
        <taxon>Fungi</taxon>
        <taxon>Dikarya</taxon>
        <taxon>Ascomycota</taxon>
        <taxon>Saccharomycotina</taxon>
        <taxon>Pichiomycetes</taxon>
        <taxon>Pichiales</taxon>
        <taxon>Pichiaceae</taxon>
        <taxon>Komagataella</taxon>
    </lineage>
</organism>
<sequence>MTSGSSGLARIKVYTRVRPLIGREIENGNNSCIVEMPDKHTTVWTSRHSTQESKRFQFHRSLWSFDENDPHYVSQDALYQLIGQDMLSNCLNGYNSCIFAYGQTGSGKTYTMMGNKLDGLVPSLGRELFILKQSMLEKQNALLHLKISFCEIYNEVVYDLLSSDNVKLRVRETKNHTPYVENLQEFPLKDFEDLIGYLRRGSMKRKTASTIANKTSSRSHSIFTIILQQERYLDENLTKHEKLESHLRLVDLAGSERTNVHNEARFKEGSHINKSLTTLGRILTILSNSSSRRGTKGIPYRESVLTWLLKESIGGNSQTAMISCLSPTEHEETLSTLRYSETASKITNVVTQNKSKVELEGDLQQLVSKQEEENMKLLQFIEKLQKGDSGLSTKKYQVLRNRIKYEQKYIDSLMYKTNLTKKLYFERMSAMEEYSDELLKLIEVHNKDIIRKNRKIHEIFERGNEPKQEEIPTEEKEVWDPQVNLMIEKYLDENVYAL</sequence>
<keyword evidence="3 4" id="KW-0505">Motor protein</keyword>
<dbReference type="InterPro" id="IPR036961">
    <property type="entry name" value="Kinesin_motor_dom_sf"/>
</dbReference>
<evidence type="ECO:0000259" key="5">
    <source>
        <dbReference type="PROSITE" id="PS50067"/>
    </source>
</evidence>
<dbReference type="InterPro" id="IPR001752">
    <property type="entry name" value="Kinesin_motor_dom"/>
</dbReference>
<keyword evidence="4" id="KW-0493">Microtubule</keyword>
<evidence type="ECO:0000256" key="1">
    <source>
        <dbReference type="ARBA" id="ARBA00022741"/>
    </source>
</evidence>
<dbReference type="InterPro" id="IPR019821">
    <property type="entry name" value="Kinesin_motor_CS"/>
</dbReference>
<evidence type="ECO:0000256" key="2">
    <source>
        <dbReference type="ARBA" id="ARBA00022840"/>
    </source>
</evidence>
<dbReference type="GO" id="GO:0007018">
    <property type="term" value="P:microtubule-based movement"/>
    <property type="evidence" value="ECO:0007669"/>
    <property type="project" value="InterPro"/>
</dbReference>
<dbReference type="SUPFAM" id="SSF52540">
    <property type="entry name" value="P-loop containing nucleoside triphosphate hydrolases"/>
    <property type="match status" value="1"/>
</dbReference>
<dbReference type="SMART" id="SM00129">
    <property type="entry name" value="KISc"/>
    <property type="match status" value="1"/>
</dbReference>
<dbReference type="PROSITE" id="PS00411">
    <property type="entry name" value="KINESIN_MOTOR_1"/>
    <property type="match status" value="1"/>
</dbReference>
<evidence type="ECO:0000256" key="4">
    <source>
        <dbReference type="RuleBase" id="RU000394"/>
    </source>
</evidence>
<dbReference type="Pfam" id="PF00225">
    <property type="entry name" value="Kinesin"/>
    <property type="match status" value="1"/>
</dbReference>
<accession>A0A1B2JAD8</accession>
<feature type="binding site" evidence="3">
    <location>
        <begin position="102"/>
        <end position="109"/>
    </location>
    <ligand>
        <name>ATP</name>
        <dbReference type="ChEBI" id="CHEBI:30616"/>
    </ligand>
</feature>
<dbReference type="PANTHER" id="PTHR47117">
    <property type="entry name" value="STAR-RELATED LIPID TRANSFER PROTEIN 9"/>
    <property type="match status" value="1"/>
</dbReference>
<feature type="domain" description="Kinesin motor" evidence="5">
    <location>
        <begin position="10"/>
        <end position="346"/>
    </location>
</feature>
<keyword evidence="1 3" id="KW-0547">Nucleotide-binding</keyword>
<keyword evidence="7" id="KW-1185">Reference proteome</keyword>
<dbReference type="InterPro" id="IPR027417">
    <property type="entry name" value="P-loop_NTPase"/>
</dbReference>
<dbReference type="PROSITE" id="PS50067">
    <property type="entry name" value="KINESIN_MOTOR_2"/>
    <property type="match status" value="1"/>
</dbReference>
<dbReference type="PRINTS" id="PR00380">
    <property type="entry name" value="KINESINHEAVY"/>
</dbReference>
<comment type="similarity">
    <text evidence="3 4">Belongs to the TRAFAC class myosin-kinesin ATPase superfamily. Kinesin family.</text>
</comment>
<dbReference type="GO" id="GO:0005524">
    <property type="term" value="F:ATP binding"/>
    <property type="evidence" value="ECO:0007669"/>
    <property type="project" value="UniProtKB-UniRule"/>
</dbReference>
<gene>
    <name evidence="6" type="ORF">ATY40_BA7501462</name>
</gene>
<name>A0A1B2JAD8_PICPA</name>
<dbReference type="GO" id="GO:0008017">
    <property type="term" value="F:microtubule binding"/>
    <property type="evidence" value="ECO:0007669"/>
    <property type="project" value="InterPro"/>
</dbReference>
<dbReference type="Proteomes" id="UP000094565">
    <property type="component" value="Chromosome 1"/>
</dbReference>
<dbReference type="AlphaFoldDB" id="A0A1B2JAD8"/>
<dbReference type="OrthoDB" id="3176171at2759"/>
<keyword evidence="2 3" id="KW-0067">ATP-binding</keyword>
<evidence type="ECO:0000313" key="7">
    <source>
        <dbReference type="Proteomes" id="UP000094565"/>
    </source>
</evidence>
<reference evidence="6 7" key="1">
    <citation type="submission" date="2016-02" db="EMBL/GenBank/DDBJ databases">
        <title>Comparative genomic and transcriptomic foundation for Pichia pastoris.</title>
        <authorList>
            <person name="Love K.R."/>
            <person name="Shah K.A."/>
            <person name="Whittaker C.A."/>
            <person name="Wu J."/>
            <person name="Bartlett M.C."/>
            <person name="Ma D."/>
            <person name="Leeson R.L."/>
            <person name="Priest M."/>
            <person name="Young S.K."/>
            <person name="Love J.C."/>
        </authorList>
    </citation>
    <scope>NUCLEOTIDE SEQUENCE [LARGE SCALE GENOMIC DNA]</scope>
    <source>
        <strain evidence="6 7">ATCC 28485</strain>
    </source>
</reference>
<proteinExistence type="inferred from homology"/>